<organism evidence="2 3">
    <name type="scientific">Saccharibacillus alkalitolerans</name>
    <dbReference type="NCBI Taxonomy" id="2705290"/>
    <lineage>
        <taxon>Bacteria</taxon>
        <taxon>Bacillati</taxon>
        <taxon>Bacillota</taxon>
        <taxon>Bacilli</taxon>
        <taxon>Bacillales</taxon>
        <taxon>Paenibacillaceae</taxon>
        <taxon>Saccharibacillus</taxon>
    </lineage>
</organism>
<keyword evidence="1" id="KW-1133">Transmembrane helix</keyword>
<accession>A0ABX0FCE2</accession>
<reference evidence="2 3" key="1">
    <citation type="submission" date="2020-01" db="EMBL/GenBank/DDBJ databases">
        <title>Polyphasic characterisation and genomic insights into a novel alkali tolerant bacterium VR-M41.</title>
        <authorList>
            <person name="Vemuluri V.R."/>
        </authorList>
    </citation>
    <scope>NUCLEOTIDE SEQUENCE [LARGE SCALE GENOMIC DNA]</scope>
    <source>
        <strain evidence="2 3">VR-M41</strain>
    </source>
</reference>
<name>A0ABX0FCE2_9BACL</name>
<protein>
    <recommendedName>
        <fullName evidence="4">Sensor domain-containing protein</fullName>
    </recommendedName>
</protein>
<dbReference type="RefSeq" id="WP_166279777.1">
    <property type="nucleotide sequence ID" value="NZ_JAAFGS010000015.1"/>
</dbReference>
<feature type="transmembrane region" description="Helical" evidence="1">
    <location>
        <begin position="53"/>
        <end position="76"/>
    </location>
</feature>
<feature type="transmembrane region" description="Helical" evidence="1">
    <location>
        <begin position="27"/>
        <end position="47"/>
    </location>
</feature>
<evidence type="ECO:0008006" key="4">
    <source>
        <dbReference type="Google" id="ProtNLM"/>
    </source>
</evidence>
<keyword evidence="3" id="KW-1185">Reference proteome</keyword>
<gene>
    <name evidence="2" type="ORF">GYN08_22710</name>
</gene>
<dbReference type="EMBL" id="JAAFGS010000015">
    <property type="protein sequence ID" value="NGZ78110.1"/>
    <property type="molecule type" value="Genomic_DNA"/>
</dbReference>
<evidence type="ECO:0000256" key="1">
    <source>
        <dbReference type="SAM" id="Phobius"/>
    </source>
</evidence>
<dbReference type="Proteomes" id="UP000800303">
    <property type="component" value="Unassembled WGS sequence"/>
</dbReference>
<feature type="transmembrane region" description="Helical" evidence="1">
    <location>
        <begin position="137"/>
        <end position="155"/>
    </location>
</feature>
<sequence>MLEQQRENGNATIYQYQLIRKFHIPRLLLLFYLLFPIPVLLVGTLWFSWPVLVYMPLAFLLVLWIHFVVSHSVLLIRGSIYRKKWRLRFSGIWLGFLPDQHTGYSVLQQVLLQNLWIGFVFIGVLIAWLPLPLTLALLFWHLWFMAPRLSILFSMRGQRKDIMIKLNPQDISFYVQ</sequence>
<keyword evidence="1" id="KW-0472">Membrane</keyword>
<evidence type="ECO:0000313" key="3">
    <source>
        <dbReference type="Proteomes" id="UP000800303"/>
    </source>
</evidence>
<feature type="transmembrane region" description="Helical" evidence="1">
    <location>
        <begin position="110"/>
        <end position="131"/>
    </location>
</feature>
<proteinExistence type="predicted"/>
<comment type="caution">
    <text evidence="2">The sequence shown here is derived from an EMBL/GenBank/DDBJ whole genome shotgun (WGS) entry which is preliminary data.</text>
</comment>
<keyword evidence="1" id="KW-0812">Transmembrane</keyword>
<evidence type="ECO:0000313" key="2">
    <source>
        <dbReference type="EMBL" id="NGZ78110.1"/>
    </source>
</evidence>